<keyword evidence="13" id="KW-1185">Reference proteome</keyword>
<accession>A0A244CTS9</accession>
<dbReference type="Proteomes" id="UP000194841">
    <property type="component" value="Unassembled WGS sequence"/>
</dbReference>
<evidence type="ECO:0000256" key="1">
    <source>
        <dbReference type="ARBA" id="ARBA00005046"/>
    </source>
</evidence>
<reference evidence="12 13" key="1">
    <citation type="submission" date="2017-02" db="EMBL/GenBank/DDBJ databases">
        <title>Pseudoalteromonas ulvae TC14 Genome.</title>
        <authorList>
            <person name="Molmeret M."/>
        </authorList>
    </citation>
    <scope>NUCLEOTIDE SEQUENCE [LARGE SCALE GENOMIC DNA]</scope>
    <source>
        <strain evidence="12">TC14</strain>
    </source>
</reference>
<protein>
    <recommendedName>
        <fullName evidence="4">Molybdopterin synthase catalytic subunit</fullName>
        <ecNumber evidence="3">2.8.1.12</ecNumber>
    </recommendedName>
    <alternativeName>
        <fullName evidence="9">MPT synthase subunit 2</fullName>
    </alternativeName>
    <alternativeName>
        <fullName evidence="7">Molybdenum cofactor biosynthesis protein E</fullName>
    </alternativeName>
    <alternativeName>
        <fullName evidence="8">Molybdopterin-converting factor large subunit</fullName>
    </alternativeName>
    <alternativeName>
        <fullName evidence="10">Molybdopterin-converting factor subunit 2</fullName>
    </alternativeName>
</protein>
<evidence type="ECO:0000256" key="9">
    <source>
        <dbReference type="ARBA" id="ARBA00030781"/>
    </source>
</evidence>
<evidence type="ECO:0000313" key="12">
    <source>
        <dbReference type="EMBL" id="OUL58994.1"/>
    </source>
</evidence>
<dbReference type="InterPro" id="IPR003448">
    <property type="entry name" value="Mopterin_biosynth_MoaE"/>
</dbReference>
<dbReference type="OrthoDB" id="9803224at2"/>
<dbReference type="CDD" id="cd00756">
    <property type="entry name" value="MoaE"/>
    <property type="match status" value="1"/>
</dbReference>
<evidence type="ECO:0000256" key="11">
    <source>
        <dbReference type="ARBA" id="ARBA00049878"/>
    </source>
</evidence>
<dbReference type="Gene3D" id="3.90.1170.40">
    <property type="entry name" value="Molybdopterin biosynthesis MoaE subunit"/>
    <property type="match status" value="1"/>
</dbReference>
<evidence type="ECO:0000256" key="3">
    <source>
        <dbReference type="ARBA" id="ARBA00011950"/>
    </source>
</evidence>
<organism evidence="12 13">
    <name type="scientific">Pseudoalteromonas ulvae</name>
    <dbReference type="NCBI Taxonomy" id="107327"/>
    <lineage>
        <taxon>Bacteria</taxon>
        <taxon>Pseudomonadati</taxon>
        <taxon>Pseudomonadota</taxon>
        <taxon>Gammaproteobacteria</taxon>
        <taxon>Alteromonadales</taxon>
        <taxon>Pseudoalteromonadaceae</taxon>
        <taxon>Pseudoalteromonas</taxon>
    </lineage>
</organism>
<name>A0A244CTS9_PSEDV</name>
<sequence length="149" mass="17324">MIRVQEDDFDLNHEYQLLLNDDSCSGAVVMFVGRVRDLNQGHQVDQLHLEHYPEMTRKYLTHLEQQAKELWPLEGVTIIHRVGPLKIEDKIVMVAVSSVHRESAFEAAQYLMDLLKANAPFWKKEVIEGGKSRWVNADHKDKIAALQWY</sequence>
<dbReference type="AlphaFoldDB" id="A0A244CTS9"/>
<dbReference type="SUPFAM" id="SSF54690">
    <property type="entry name" value="Molybdopterin synthase subunit MoaE"/>
    <property type="match status" value="1"/>
</dbReference>
<evidence type="ECO:0000256" key="7">
    <source>
        <dbReference type="ARBA" id="ARBA00029745"/>
    </source>
</evidence>
<comment type="similarity">
    <text evidence="2">Belongs to the MoaE family.</text>
</comment>
<comment type="subunit">
    <text evidence="6">Heterotetramer of 2 MoaD subunits and 2 MoaE subunits. Also stable as homodimer. The enzyme changes between these two forms during catalysis.</text>
</comment>
<keyword evidence="5" id="KW-0501">Molybdenum cofactor biosynthesis</keyword>
<evidence type="ECO:0000256" key="5">
    <source>
        <dbReference type="ARBA" id="ARBA00023150"/>
    </source>
</evidence>
<dbReference type="GO" id="GO:0030366">
    <property type="term" value="F:molybdopterin synthase activity"/>
    <property type="evidence" value="ECO:0007669"/>
    <property type="project" value="UniProtKB-EC"/>
</dbReference>
<dbReference type="InterPro" id="IPR036563">
    <property type="entry name" value="MoaE_sf"/>
</dbReference>
<dbReference type="RefSeq" id="WP_086742380.1">
    <property type="nucleotide sequence ID" value="NZ_MWPV01000001.1"/>
</dbReference>
<dbReference type="PANTHER" id="PTHR23404">
    <property type="entry name" value="MOLYBDOPTERIN SYNTHASE RELATED"/>
    <property type="match status" value="1"/>
</dbReference>
<evidence type="ECO:0000256" key="2">
    <source>
        <dbReference type="ARBA" id="ARBA00005426"/>
    </source>
</evidence>
<evidence type="ECO:0000256" key="8">
    <source>
        <dbReference type="ARBA" id="ARBA00030407"/>
    </source>
</evidence>
<comment type="catalytic activity">
    <reaction evidence="11">
        <text>2 [molybdopterin-synthase sulfur-carrier protein]-C-terminal-Gly-aminoethanethioate + cyclic pyranopterin phosphate + H2O = molybdopterin + 2 [molybdopterin-synthase sulfur-carrier protein]-C-terminal Gly-Gly + 2 H(+)</text>
        <dbReference type="Rhea" id="RHEA:26333"/>
        <dbReference type="Rhea" id="RHEA-COMP:12202"/>
        <dbReference type="Rhea" id="RHEA-COMP:19907"/>
        <dbReference type="ChEBI" id="CHEBI:15377"/>
        <dbReference type="ChEBI" id="CHEBI:15378"/>
        <dbReference type="ChEBI" id="CHEBI:58698"/>
        <dbReference type="ChEBI" id="CHEBI:59648"/>
        <dbReference type="ChEBI" id="CHEBI:90778"/>
        <dbReference type="ChEBI" id="CHEBI:232372"/>
        <dbReference type="EC" id="2.8.1.12"/>
    </reaction>
</comment>
<proteinExistence type="inferred from homology"/>
<evidence type="ECO:0000313" key="13">
    <source>
        <dbReference type="Proteomes" id="UP000194841"/>
    </source>
</evidence>
<evidence type="ECO:0000256" key="10">
    <source>
        <dbReference type="ARBA" id="ARBA00032474"/>
    </source>
</evidence>
<dbReference type="UniPathway" id="UPA00344"/>
<evidence type="ECO:0000256" key="6">
    <source>
        <dbReference type="ARBA" id="ARBA00026066"/>
    </source>
</evidence>
<comment type="pathway">
    <text evidence="1">Cofactor biosynthesis; molybdopterin biosynthesis.</text>
</comment>
<gene>
    <name evidence="12" type="ORF">B1199_01545</name>
</gene>
<comment type="caution">
    <text evidence="12">The sequence shown here is derived from an EMBL/GenBank/DDBJ whole genome shotgun (WGS) entry which is preliminary data.</text>
</comment>
<dbReference type="GO" id="GO:0006777">
    <property type="term" value="P:Mo-molybdopterin cofactor biosynthetic process"/>
    <property type="evidence" value="ECO:0007669"/>
    <property type="project" value="UniProtKB-KW"/>
</dbReference>
<dbReference type="Pfam" id="PF02391">
    <property type="entry name" value="MoaE"/>
    <property type="match status" value="1"/>
</dbReference>
<dbReference type="EC" id="2.8.1.12" evidence="3"/>
<dbReference type="EMBL" id="MWPV01000001">
    <property type="protein sequence ID" value="OUL58994.1"/>
    <property type="molecule type" value="Genomic_DNA"/>
</dbReference>
<evidence type="ECO:0000256" key="4">
    <source>
        <dbReference type="ARBA" id="ARBA00013858"/>
    </source>
</evidence>